<name>A0A1E3X4W9_9BACT</name>
<gene>
    <name evidence="1" type="ORF">SCARUB_04227</name>
</gene>
<evidence type="ECO:0000313" key="1">
    <source>
        <dbReference type="EMBL" id="ODS30657.1"/>
    </source>
</evidence>
<evidence type="ECO:0000313" key="2">
    <source>
        <dbReference type="Proteomes" id="UP000094056"/>
    </source>
</evidence>
<dbReference type="AlphaFoldDB" id="A0A1E3X4W9"/>
<dbReference type="Proteomes" id="UP000094056">
    <property type="component" value="Unassembled WGS sequence"/>
</dbReference>
<protein>
    <submittedName>
        <fullName evidence="1">Uncharacterized protein</fullName>
    </submittedName>
</protein>
<comment type="caution">
    <text evidence="1">The sequence shown here is derived from an EMBL/GenBank/DDBJ whole genome shotgun (WGS) entry which is preliminary data.</text>
</comment>
<proteinExistence type="predicted"/>
<accession>A0A1E3X4W9</accession>
<sequence length="104" mass="12161">MSKAKLVKKMVKGVKGVSTKDIIIDAHCHIFNYDCLANELTDRYTKKIDPEFFETFLGAFNNWFDDDDFFDRARKFFDICKKDNTKDVANAFLKESKFKDPTKS</sequence>
<organism evidence="1 2">
    <name type="scientific">Candidatus Scalindua rubra</name>
    <dbReference type="NCBI Taxonomy" id="1872076"/>
    <lineage>
        <taxon>Bacteria</taxon>
        <taxon>Pseudomonadati</taxon>
        <taxon>Planctomycetota</taxon>
        <taxon>Candidatus Brocadiia</taxon>
        <taxon>Candidatus Brocadiales</taxon>
        <taxon>Candidatus Scalinduaceae</taxon>
        <taxon>Candidatus Scalindua</taxon>
    </lineage>
</organism>
<reference evidence="1 2" key="1">
    <citation type="submission" date="2016-07" db="EMBL/GenBank/DDBJ databases">
        <title>Draft genome of Scalindua rubra, obtained from a brine-seawater interface in the Red Sea, sheds light on salt adaptation in anammox bacteria.</title>
        <authorList>
            <person name="Speth D.R."/>
            <person name="Lagkouvardos I."/>
            <person name="Wang Y."/>
            <person name="Qian P.-Y."/>
            <person name="Dutilh B.E."/>
            <person name="Jetten M.S."/>
        </authorList>
    </citation>
    <scope>NUCLEOTIDE SEQUENCE [LARGE SCALE GENOMIC DNA]</scope>
    <source>
        <strain evidence="1">BSI-1</strain>
    </source>
</reference>
<dbReference type="EMBL" id="MAYW01000191">
    <property type="protein sequence ID" value="ODS30657.1"/>
    <property type="molecule type" value="Genomic_DNA"/>
</dbReference>